<protein>
    <recommendedName>
        <fullName evidence="1">ABCA1-4-like C-terminal R2 regulatory domain-containing protein</fullName>
    </recommendedName>
</protein>
<dbReference type="Proteomes" id="UP001642540">
    <property type="component" value="Unassembled WGS sequence"/>
</dbReference>
<accession>A0ABP1REG3</accession>
<keyword evidence="3" id="KW-1185">Reference proteome</keyword>
<comment type="caution">
    <text evidence="2">The sequence shown here is derived from an EMBL/GenBank/DDBJ whole genome shotgun (WGS) entry which is preliminary data.</text>
</comment>
<sequence>MRNAIAEKFAPCMLKDNHQNVLQYRLLSTALEWDELFKTMEDFKMTYEDMIEDYSLNETSLEEVFLSFARKQKEYRMPGKKKKKKKRKLLIMPMIPFFEKW</sequence>
<reference evidence="2 3" key="1">
    <citation type="submission" date="2024-08" db="EMBL/GenBank/DDBJ databases">
        <authorList>
            <person name="Cucini C."/>
            <person name="Frati F."/>
        </authorList>
    </citation>
    <scope>NUCLEOTIDE SEQUENCE [LARGE SCALE GENOMIC DNA]</scope>
</reference>
<proteinExistence type="predicted"/>
<evidence type="ECO:0000259" key="1">
    <source>
        <dbReference type="Pfam" id="PF23321"/>
    </source>
</evidence>
<evidence type="ECO:0000313" key="2">
    <source>
        <dbReference type="EMBL" id="CAL8124338.1"/>
    </source>
</evidence>
<organism evidence="2 3">
    <name type="scientific">Orchesella dallaii</name>
    <dbReference type="NCBI Taxonomy" id="48710"/>
    <lineage>
        <taxon>Eukaryota</taxon>
        <taxon>Metazoa</taxon>
        <taxon>Ecdysozoa</taxon>
        <taxon>Arthropoda</taxon>
        <taxon>Hexapoda</taxon>
        <taxon>Collembola</taxon>
        <taxon>Entomobryomorpha</taxon>
        <taxon>Entomobryoidea</taxon>
        <taxon>Orchesellidae</taxon>
        <taxon>Orchesellinae</taxon>
        <taxon>Orchesella</taxon>
    </lineage>
</organism>
<dbReference type="Pfam" id="PF23321">
    <property type="entry name" value="R1_ABCA1"/>
    <property type="match status" value="1"/>
</dbReference>
<name>A0ABP1REG3_9HEXA</name>
<gene>
    <name evidence="2" type="ORF">ODALV1_LOCUS20573</name>
</gene>
<feature type="domain" description="ABCA1-4-like C-terminal R2 regulatory" evidence="1">
    <location>
        <begin position="3"/>
        <end position="57"/>
    </location>
</feature>
<evidence type="ECO:0000313" key="3">
    <source>
        <dbReference type="Proteomes" id="UP001642540"/>
    </source>
</evidence>
<dbReference type="EMBL" id="CAXLJM020000068">
    <property type="protein sequence ID" value="CAL8124338.1"/>
    <property type="molecule type" value="Genomic_DNA"/>
</dbReference>
<dbReference type="InterPro" id="IPR056264">
    <property type="entry name" value="R2_ABCA1-4-like"/>
</dbReference>